<comment type="caution">
    <text evidence="1">The sequence shown here is derived from an EMBL/GenBank/DDBJ whole genome shotgun (WGS) entry which is preliminary data.</text>
</comment>
<name>A0ABQ4ZN65_9ASTR</name>
<dbReference type="Proteomes" id="UP001151760">
    <property type="component" value="Unassembled WGS sequence"/>
</dbReference>
<reference evidence="1" key="2">
    <citation type="submission" date="2022-01" db="EMBL/GenBank/DDBJ databases">
        <authorList>
            <person name="Yamashiro T."/>
            <person name="Shiraishi A."/>
            <person name="Satake H."/>
            <person name="Nakayama K."/>
        </authorList>
    </citation>
    <scope>NUCLEOTIDE SEQUENCE</scope>
</reference>
<evidence type="ECO:0000313" key="1">
    <source>
        <dbReference type="EMBL" id="GJS91650.1"/>
    </source>
</evidence>
<evidence type="ECO:0000313" key="2">
    <source>
        <dbReference type="Proteomes" id="UP001151760"/>
    </source>
</evidence>
<gene>
    <name evidence="1" type="ORF">Tco_0774286</name>
</gene>
<keyword evidence="2" id="KW-1185">Reference proteome</keyword>
<organism evidence="1 2">
    <name type="scientific">Tanacetum coccineum</name>
    <dbReference type="NCBI Taxonomy" id="301880"/>
    <lineage>
        <taxon>Eukaryota</taxon>
        <taxon>Viridiplantae</taxon>
        <taxon>Streptophyta</taxon>
        <taxon>Embryophyta</taxon>
        <taxon>Tracheophyta</taxon>
        <taxon>Spermatophyta</taxon>
        <taxon>Magnoliopsida</taxon>
        <taxon>eudicotyledons</taxon>
        <taxon>Gunneridae</taxon>
        <taxon>Pentapetalae</taxon>
        <taxon>asterids</taxon>
        <taxon>campanulids</taxon>
        <taxon>Asterales</taxon>
        <taxon>Asteraceae</taxon>
        <taxon>Asteroideae</taxon>
        <taxon>Anthemideae</taxon>
        <taxon>Anthemidinae</taxon>
        <taxon>Tanacetum</taxon>
    </lineage>
</organism>
<sequence length="231" mass="26617">MFLLFGGGEGSQLEGISSMRRMSQQGHNTLESTSVKLDLLNSKKKSRLLRKGENHCPRMELKSEKKYFGGQLKNPTPRKSTVNWKLSHRYIDVFRAIPDRSEIERPAISSVMQVGVSSEEEGFFHTEYGKINTRDQERPMRACINPGEFTWNKKSSRVSKFFRSIGPFALGLNQLSITLVLEEDNSNRWVLFTFNYSIQYLDIILKNRSLKHLALLLIQELDKVEQWKTGG</sequence>
<reference evidence="1" key="1">
    <citation type="journal article" date="2022" name="Int. J. Mol. Sci.">
        <title>Draft Genome of Tanacetum Coccineum: Genomic Comparison of Closely Related Tanacetum-Family Plants.</title>
        <authorList>
            <person name="Yamashiro T."/>
            <person name="Shiraishi A."/>
            <person name="Nakayama K."/>
            <person name="Satake H."/>
        </authorList>
    </citation>
    <scope>NUCLEOTIDE SEQUENCE</scope>
</reference>
<protein>
    <submittedName>
        <fullName evidence="1">Uncharacterized protein</fullName>
    </submittedName>
</protein>
<dbReference type="EMBL" id="BQNB010011522">
    <property type="protein sequence ID" value="GJS91650.1"/>
    <property type="molecule type" value="Genomic_DNA"/>
</dbReference>
<proteinExistence type="predicted"/>
<accession>A0ABQ4ZN65</accession>